<reference evidence="3" key="1">
    <citation type="submission" date="2017-08" db="EMBL/GenBank/DDBJ databases">
        <authorList>
            <person name="Polle J.E."/>
            <person name="Barry K."/>
            <person name="Cushman J."/>
            <person name="Schmutz J."/>
            <person name="Tran D."/>
            <person name="Hathwaick L.T."/>
            <person name="Yim W.C."/>
            <person name="Jenkins J."/>
            <person name="Mckie-Krisberg Z.M."/>
            <person name="Prochnik S."/>
            <person name="Lindquist E."/>
            <person name="Dockter R.B."/>
            <person name="Adam C."/>
            <person name="Molina H."/>
            <person name="Bunkerborg J."/>
            <person name="Jin E."/>
            <person name="Buchheim M."/>
            <person name="Magnuson J."/>
        </authorList>
    </citation>
    <scope>NUCLEOTIDE SEQUENCE</scope>
    <source>
        <strain evidence="3">CCAP 19/18</strain>
    </source>
</reference>
<evidence type="ECO:0000256" key="1">
    <source>
        <dbReference type="ARBA" id="ARBA00022741"/>
    </source>
</evidence>
<gene>
    <name evidence="3" type="ORF">DUNSADRAFT_5550</name>
</gene>
<evidence type="ECO:0000256" key="2">
    <source>
        <dbReference type="ARBA" id="ARBA00022840"/>
    </source>
</evidence>
<comment type="caution">
    <text evidence="3">The sequence shown here is derived from an EMBL/GenBank/DDBJ whole genome shotgun (WGS) entry which is preliminary data.</text>
</comment>
<keyword evidence="1" id="KW-0547">Nucleotide-binding</keyword>
<dbReference type="Pfam" id="PF03969">
    <property type="entry name" value="AFG1_ATPase"/>
    <property type="match status" value="1"/>
</dbReference>
<proteinExistence type="predicted"/>
<dbReference type="Proteomes" id="UP000815325">
    <property type="component" value="Unassembled WGS sequence"/>
</dbReference>
<keyword evidence="2" id="KW-0067">ATP-binding</keyword>
<dbReference type="NCBIfam" id="NF040713">
    <property type="entry name" value="ZapE"/>
    <property type="match status" value="1"/>
</dbReference>
<accession>A0ABQ7GQC3</accession>
<dbReference type="EMBL" id="MU069646">
    <property type="protein sequence ID" value="KAF5836723.1"/>
    <property type="molecule type" value="Genomic_DNA"/>
</dbReference>
<sequence length="258" mass="29441">MTSQVATSNRPPDKLYEGGLQRSLFMPFIDRLKDECQEHNMESKVDYRRLAHSQRGLYFSPLSWDKNLREEFGRIAEDNGVEAAPETVQVAMGRHLDVALSAGKACMFTFDDLCGKPVAAADYIALTEHYHTLALSGVPKFNTSNVPQAYRFVTLIDVLYEHRVRVLISAEAFPFDLFDNIVTQAQAATNPSLKERQDTVVDDNLGFAKDRTISRLTEMQSLEYLLVHAQRHSPESMLALQEANRKNKFWLSFHRKEQ</sequence>
<evidence type="ECO:0000313" key="3">
    <source>
        <dbReference type="EMBL" id="KAF5836723.1"/>
    </source>
</evidence>
<name>A0ABQ7GQC3_DUNSA</name>
<keyword evidence="4" id="KW-1185">Reference proteome</keyword>
<dbReference type="InterPro" id="IPR005654">
    <property type="entry name" value="ATPase_AFG1-like"/>
</dbReference>
<protein>
    <submittedName>
        <fullName evidence="3">AFG1-like ATPase-domain-containing protein</fullName>
    </submittedName>
</protein>
<dbReference type="PANTHER" id="PTHR12169:SF29">
    <property type="entry name" value="AFG1-LIKE ATPASE FAMILY PROTEIN"/>
    <property type="match status" value="1"/>
</dbReference>
<organism evidence="3 4">
    <name type="scientific">Dunaliella salina</name>
    <name type="common">Green alga</name>
    <name type="synonym">Protococcus salinus</name>
    <dbReference type="NCBI Taxonomy" id="3046"/>
    <lineage>
        <taxon>Eukaryota</taxon>
        <taxon>Viridiplantae</taxon>
        <taxon>Chlorophyta</taxon>
        <taxon>core chlorophytes</taxon>
        <taxon>Chlorophyceae</taxon>
        <taxon>CS clade</taxon>
        <taxon>Chlamydomonadales</taxon>
        <taxon>Dunaliellaceae</taxon>
        <taxon>Dunaliella</taxon>
    </lineage>
</organism>
<dbReference type="PANTHER" id="PTHR12169">
    <property type="entry name" value="ATPASE N2B"/>
    <property type="match status" value="1"/>
</dbReference>
<evidence type="ECO:0000313" key="4">
    <source>
        <dbReference type="Proteomes" id="UP000815325"/>
    </source>
</evidence>